<evidence type="ECO:0000313" key="3">
    <source>
        <dbReference type="Proteomes" id="UP000199440"/>
    </source>
</evidence>
<gene>
    <name evidence="2" type="ORF">SAMN04488514_1056</name>
</gene>
<proteinExistence type="predicted"/>
<sequence>MAFDDVKESLTEAEASIRSYVESSQEYYKLKGFKFLMRGITSFSKILMVGVVALLALLFLSFAASFGIGQALNNTFYGFLCVGLFYLLIGLLLYFLRHKLNKPLLKKFSEFYFDDI</sequence>
<evidence type="ECO:0000313" key="2">
    <source>
        <dbReference type="EMBL" id="SDM09471.1"/>
    </source>
</evidence>
<protein>
    <submittedName>
        <fullName evidence="2">Putative Holin-X, holin superfamily III</fullName>
    </submittedName>
</protein>
<feature type="transmembrane region" description="Helical" evidence="1">
    <location>
        <begin position="46"/>
        <end position="69"/>
    </location>
</feature>
<dbReference type="OrthoDB" id="1144182at2"/>
<organism evidence="2 3">
    <name type="scientific">Kriegella aquimaris</name>
    <dbReference type="NCBI Taxonomy" id="192904"/>
    <lineage>
        <taxon>Bacteria</taxon>
        <taxon>Pseudomonadati</taxon>
        <taxon>Bacteroidota</taxon>
        <taxon>Flavobacteriia</taxon>
        <taxon>Flavobacteriales</taxon>
        <taxon>Flavobacteriaceae</taxon>
        <taxon>Kriegella</taxon>
    </lineage>
</organism>
<dbReference type="RefSeq" id="WP_089888944.1">
    <property type="nucleotide sequence ID" value="NZ_FNGV01000005.1"/>
</dbReference>
<keyword evidence="1" id="KW-0812">Transmembrane</keyword>
<accession>A0A1G9QFD3</accession>
<dbReference type="Proteomes" id="UP000199440">
    <property type="component" value="Unassembled WGS sequence"/>
</dbReference>
<dbReference type="AlphaFoldDB" id="A0A1G9QFD3"/>
<keyword evidence="3" id="KW-1185">Reference proteome</keyword>
<dbReference type="STRING" id="192904.SAMN04488514_1056"/>
<keyword evidence="1" id="KW-1133">Transmembrane helix</keyword>
<feature type="transmembrane region" description="Helical" evidence="1">
    <location>
        <begin position="75"/>
        <end position="96"/>
    </location>
</feature>
<evidence type="ECO:0000256" key="1">
    <source>
        <dbReference type="SAM" id="Phobius"/>
    </source>
</evidence>
<reference evidence="2 3" key="1">
    <citation type="submission" date="2016-10" db="EMBL/GenBank/DDBJ databases">
        <authorList>
            <person name="de Groot N.N."/>
        </authorList>
    </citation>
    <scope>NUCLEOTIDE SEQUENCE [LARGE SCALE GENOMIC DNA]</scope>
    <source>
        <strain evidence="2 3">DSM 19886</strain>
    </source>
</reference>
<keyword evidence="1" id="KW-0472">Membrane</keyword>
<name>A0A1G9QFD3_9FLAO</name>
<dbReference type="EMBL" id="FNGV01000005">
    <property type="protein sequence ID" value="SDM09471.1"/>
    <property type="molecule type" value="Genomic_DNA"/>
</dbReference>